<dbReference type="Gene3D" id="3.40.710.10">
    <property type="entry name" value="DD-peptidase/beta-lactamase superfamily"/>
    <property type="match status" value="1"/>
</dbReference>
<evidence type="ECO:0000313" key="3">
    <source>
        <dbReference type="Proteomes" id="UP000024547"/>
    </source>
</evidence>
<feature type="domain" description="Beta-lactamase-related" evidence="1">
    <location>
        <begin position="21"/>
        <end position="357"/>
    </location>
</feature>
<dbReference type="STRING" id="1280948.HY36_13110"/>
<dbReference type="EMBL" id="AWFH01000003">
    <property type="protein sequence ID" value="KCZ64528.1"/>
    <property type="molecule type" value="Genomic_DNA"/>
</dbReference>
<protein>
    <recommendedName>
        <fullName evidence="1">Beta-lactamase-related domain-containing protein</fullName>
    </recommendedName>
</protein>
<dbReference type="AlphaFoldDB" id="A0A059EA45"/>
<keyword evidence="3" id="KW-1185">Reference proteome</keyword>
<dbReference type="SUPFAM" id="SSF56601">
    <property type="entry name" value="beta-lactamase/transpeptidase-like"/>
    <property type="match status" value="1"/>
</dbReference>
<dbReference type="eggNOG" id="COG1680">
    <property type="taxonomic scope" value="Bacteria"/>
</dbReference>
<name>A0A059EA45_9PROT</name>
<dbReference type="Pfam" id="PF00144">
    <property type="entry name" value="Beta-lactamase"/>
    <property type="match status" value="1"/>
</dbReference>
<evidence type="ECO:0000259" key="1">
    <source>
        <dbReference type="Pfam" id="PF00144"/>
    </source>
</evidence>
<sequence length="367" mass="38979">MTASPIAGIVEPSFEAVRDAFDKNFADGEELGAGFAVIKDGDVVVNLIGGWADRKKEAPWTNETLVPVYSTTKGIAALVLAHLVERLPAGFETAVADVWPEFSANGKGDVTIGQVASHQAGLPGFPDEIDPELWLDPPSCAAALAELTPMWPPGSAHGYHPLSWGYLVGEIARRISGETLGTTLRSLFPNIDFMIGTPASEHDRCADIQRPRALADLGEITPARRAAFISKWSAPNRGGAIWREIEIPSANGHGTALSVAHLYETYTKGGGALMNATTFDALSSARTHGPDLVLPMITSFGAGIMHNTHGLFGPEPTTLGHCGWGGSMAIADQRNGLTCAYVMNRQSNILVGDPRAVRLVEAAYECL</sequence>
<dbReference type="GeneID" id="92499130"/>
<dbReference type="PANTHER" id="PTHR43319:SF3">
    <property type="entry name" value="BETA-LACTAMASE-RELATED DOMAIN-CONTAINING PROTEIN"/>
    <property type="match status" value="1"/>
</dbReference>
<dbReference type="InterPro" id="IPR012338">
    <property type="entry name" value="Beta-lactam/transpept-like"/>
</dbReference>
<dbReference type="Proteomes" id="UP000024547">
    <property type="component" value="Unassembled WGS sequence"/>
</dbReference>
<organism evidence="2 3">
    <name type="scientific">Hyphomonas atlantica</name>
    <dbReference type="NCBI Taxonomy" id="1280948"/>
    <lineage>
        <taxon>Bacteria</taxon>
        <taxon>Pseudomonadati</taxon>
        <taxon>Pseudomonadota</taxon>
        <taxon>Alphaproteobacteria</taxon>
        <taxon>Hyphomonadales</taxon>
        <taxon>Hyphomonadaceae</taxon>
        <taxon>Hyphomonas</taxon>
    </lineage>
</organism>
<comment type="caution">
    <text evidence="2">The sequence shown here is derived from an EMBL/GenBank/DDBJ whole genome shotgun (WGS) entry which is preliminary data.</text>
</comment>
<dbReference type="PANTHER" id="PTHR43319">
    <property type="entry name" value="BETA-LACTAMASE-RELATED"/>
    <property type="match status" value="1"/>
</dbReference>
<dbReference type="OrthoDB" id="5705574at2"/>
<evidence type="ECO:0000313" key="2">
    <source>
        <dbReference type="EMBL" id="KCZ64528.1"/>
    </source>
</evidence>
<dbReference type="InterPro" id="IPR001466">
    <property type="entry name" value="Beta-lactam-related"/>
</dbReference>
<proteinExistence type="predicted"/>
<dbReference type="RefSeq" id="WP_035548933.1">
    <property type="nucleotide sequence ID" value="NZ_AWFH01000003.1"/>
</dbReference>
<dbReference type="PATRIC" id="fig|1280948.3.peg.860"/>
<accession>A0A059EA45</accession>
<dbReference type="InterPro" id="IPR052907">
    <property type="entry name" value="Beta-lactamase/esterase"/>
</dbReference>
<gene>
    <name evidence="2" type="ORF">HY36_13110</name>
</gene>
<reference evidence="2 3" key="1">
    <citation type="journal article" date="2014" name="Antonie Van Leeuwenhoek">
        <title>Hyphomonas beringensis sp. nov. and Hyphomonas chukchiensis sp. nov., isolated from surface seawater of the Bering Sea and Chukchi Sea.</title>
        <authorList>
            <person name="Li C."/>
            <person name="Lai Q."/>
            <person name="Li G."/>
            <person name="Dong C."/>
            <person name="Wang J."/>
            <person name="Liao Y."/>
            <person name="Shao Z."/>
        </authorList>
    </citation>
    <scope>NUCLEOTIDE SEQUENCE [LARGE SCALE GENOMIC DNA]</scope>
    <source>
        <strain evidence="2 3">22II1-22F38</strain>
    </source>
</reference>